<dbReference type="AlphaFoldDB" id="A0A5P8M737"/>
<proteinExistence type="predicted"/>
<sequence>MMYAYLMGLMLAAVLVINFQLSRENKRMKAMFHFDDKELVEEAKKLLPTNHPTAVVLALRENHFPLGMAEAKDAVNEAAKQLNTEISAENNSKR</sequence>
<gene>
    <name evidence="1" type="ORF">D1010_13610</name>
</gene>
<accession>A0A5P8M737</accession>
<dbReference type="Proteomes" id="UP000326779">
    <property type="component" value="Chromosome"/>
</dbReference>
<dbReference type="EMBL" id="CP045143">
    <property type="protein sequence ID" value="QFR24328.1"/>
    <property type="molecule type" value="Genomic_DNA"/>
</dbReference>
<name>A0A5P8M737_9LACO</name>
<evidence type="ECO:0000313" key="1">
    <source>
        <dbReference type="EMBL" id="QFR24328.1"/>
    </source>
</evidence>
<evidence type="ECO:0000313" key="2">
    <source>
        <dbReference type="Proteomes" id="UP000326779"/>
    </source>
</evidence>
<reference evidence="1 2" key="1">
    <citation type="submission" date="2019-10" db="EMBL/GenBank/DDBJ databases">
        <title>The completed genome of Lactobacillus harbinensis M1.</title>
        <authorList>
            <person name="Zheng Y."/>
        </authorList>
    </citation>
    <scope>NUCLEOTIDE SEQUENCE [LARGE SCALE GENOMIC DNA]</scope>
    <source>
        <strain evidence="1 2">M1</strain>
    </source>
</reference>
<protein>
    <submittedName>
        <fullName evidence="1">Uncharacterized protein</fullName>
    </submittedName>
</protein>
<dbReference type="KEGG" id="lhb:D1010_13610"/>
<organism evidence="1 2">
    <name type="scientific">Schleiferilactobacillus harbinensis</name>
    <dbReference type="NCBI Taxonomy" id="304207"/>
    <lineage>
        <taxon>Bacteria</taxon>
        <taxon>Bacillati</taxon>
        <taxon>Bacillota</taxon>
        <taxon>Bacilli</taxon>
        <taxon>Lactobacillales</taxon>
        <taxon>Lactobacillaceae</taxon>
        <taxon>Schleiferilactobacillus</taxon>
    </lineage>
</organism>
<dbReference type="RefSeq" id="WP_152261270.1">
    <property type="nucleotide sequence ID" value="NZ_CP045143.1"/>
</dbReference>